<dbReference type="EMBL" id="CP001634">
    <property type="protein sequence ID" value="ACR80512.1"/>
    <property type="molecule type" value="Genomic_DNA"/>
</dbReference>
<dbReference type="HOGENOM" id="CLU_2569375_0_0_0"/>
<dbReference type="KEGG" id="kol:Kole_1830"/>
<gene>
    <name evidence="1" type="ordered locus">Kole_1830</name>
</gene>
<name>C5CFS8_KOSOT</name>
<dbReference type="AlphaFoldDB" id="C5CFS8"/>
<accession>C5CFS8</accession>
<proteinExistence type="predicted"/>
<protein>
    <submittedName>
        <fullName evidence="1">Uncharacterized protein</fullName>
    </submittedName>
</protein>
<organism evidence="1 2">
    <name type="scientific">Kosmotoga olearia (strain ATCC BAA-1733 / DSM 21960 / TBF 19.5.1)</name>
    <dbReference type="NCBI Taxonomy" id="521045"/>
    <lineage>
        <taxon>Bacteria</taxon>
        <taxon>Thermotogati</taxon>
        <taxon>Thermotogota</taxon>
        <taxon>Thermotogae</taxon>
        <taxon>Kosmotogales</taxon>
        <taxon>Kosmotogaceae</taxon>
        <taxon>Kosmotoga</taxon>
    </lineage>
</organism>
<evidence type="ECO:0000313" key="1">
    <source>
        <dbReference type="EMBL" id="ACR80512.1"/>
    </source>
</evidence>
<keyword evidence="2" id="KW-1185">Reference proteome</keyword>
<sequence length="81" mass="8746">MRLVSTLRVGEPSCAGGGPDYVRGEHSFGVGENCFAVEKAGRLQTLYLASPGLCWAYAQAMRDFVTAMRNYVAALKTRTGN</sequence>
<dbReference type="Proteomes" id="UP000002382">
    <property type="component" value="Chromosome"/>
</dbReference>
<evidence type="ECO:0000313" key="2">
    <source>
        <dbReference type="Proteomes" id="UP000002382"/>
    </source>
</evidence>
<reference evidence="1 2" key="2">
    <citation type="journal article" date="2011" name="J. Bacteriol.">
        <title>Genome Sequence of Kosmotoga olearia Strain TBF 19.5.1, a Thermophilic Bacterium with a Wide Growth Temperature Range, Isolated from the Troll B Oil Platform in the North Sea.</title>
        <authorList>
            <person name="Swithers K.S."/>
            <person name="Dipippo J.L."/>
            <person name="Bruce D.C."/>
            <person name="Detter C."/>
            <person name="Tapia R."/>
            <person name="Han S."/>
            <person name="Goodwin L.A."/>
            <person name="Han J."/>
            <person name="Woyke T."/>
            <person name="Pitluck S."/>
            <person name="Pennacchio L."/>
            <person name="Nolan M."/>
            <person name="Mikhailova N."/>
            <person name="Land M.L."/>
            <person name="Nesbo C.L."/>
            <person name="Gogarten J.P."/>
            <person name="Noll K.M."/>
        </authorList>
    </citation>
    <scope>NUCLEOTIDE SEQUENCE [LARGE SCALE GENOMIC DNA]</scope>
    <source>
        <strain evidence="2">ATCC BAA-1733 / DSM 21960 / TBF 19.5.1</strain>
    </source>
</reference>
<reference evidence="1 2" key="1">
    <citation type="submission" date="2009-06" db="EMBL/GenBank/DDBJ databases">
        <title>Complete sequence of Thermotogales bacterium TBF 19.5.1.</title>
        <authorList>
            <consortium name="US DOE Joint Genome Institute"/>
            <person name="Lucas S."/>
            <person name="Copeland A."/>
            <person name="Lapidus A."/>
            <person name="Glavina del Rio T."/>
            <person name="Tice H."/>
            <person name="Bruce D."/>
            <person name="Goodwin L."/>
            <person name="Pitluck S."/>
            <person name="Chertkov O."/>
            <person name="Brettin T."/>
            <person name="Detter J.C."/>
            <person name="Han C."/>
            <person name="Schmutz J."/>
            <person name="Larimer F."/>
            <person name="Land M."/>
            <person name="Hauser L."/>
            <person name="Kyrpides N."/>
            <person name="Ovchinnikova G."/>
            <person name="Noll K."/>
        </authorList>
    </citation>
    <scope>NUCLEOTIDE SEQUENCE [LARGE SCALE GENOMIC DNA]</scope>
    <source>
        <strain evidence="2">ATCC BAA-1733 / DSM 21960 / TBF 19.5.1</strain>
    </source>
</reference>